<organism evidence="3 4">
    <name type="scientific">Panicum virgatum</name>
    <name type="common">Blackwell switchgrass</name>
    <dbReference type="NCBI Taxonomy" id="38727"/>
    <lineage>
        <taxon>Eukaryota</taxon>
        <taxon>Viridiplantae</taxon>
        <taxon>Streptophyta</taxon>
        <taxon>Embryophyta</taxon>
        <taxon>Tracheophyta</taxon>
        <taxon>Spermatophyta</taxon>
        <taxon>Magnoliopsida</taxon>
        <taxon>Liliopsida</taxon>
        <taxon>Poales</taxon>
        <taxon>Poaceae</taxon>
        <taxon>PACMAD clade</taxon>
        <taxon>Panicoideae</taxon>
        <taxon>Panicodae</taxon>
        <taxon>Paniceae</taxon>
        <taxon>Panicinae</taxon>
        <taxon>Panicum</taxon>
        <taxon>Panicum sect. Hiantes</taxon>
    </lineage>
</organism>
<dbReference type="Proteomes" id="UP000823388">
    <property type="component" value="Chromosome 5N"/>
</dbReference>
<dbReference type="AlphaFoldDB" id="A0A8T0RVC8"/>
<gene>
    <name evidence="3" type="ORF">PVAP13_5NG272600</name>
</gene>
<evidence type="ECO:0000313" key="4">
    <source>
        <dbReference type="Proteomes" id="UP000823388"/>
    </source>
</evidence>
<dbReference type="EMBL" id="CM029046">
    <property type="protein sequence ID" value="KAG2590351.1"/>
    <property type="molecule type" value="Genomic_DNA"/>
</dbReference>
<dbReference type="PANTHER" id="PTHR33726">
    <property type="entry name" value="TRANSMEMBRANE PROTEIN"/>
    <property type="match status" value="1"/>
</dbReference>
<keyword evidence="2" id="KW-0812">Transmembrane</keyword>
<accession>A0A8T0RVC8</accession>
<dbReference type="PANTHER" id="PTHR33726:SF24">
    <property type="entry name" value="OS01G0631800 PROTEIN"/>
    <property type="match status" value="1"/>
</dbReference>
<feature type="region of interest" description="Disordered" evidence="1">
    <location>
        <begin position="16"/>
        <end position="51"/>
    </location>
</feature>
<keyword evidence="4" id="KW-1185">Reference proteome</keyword>
<feature type="transmembrane region" description="Helical" evidence="2">
    <location>
        <begin position="81"/>
        <end position="103"/>
    </location>
</feature>
<protein>
    <submittedName>
        <fullName evidence="3">Uncharacterized protein</fullName>
    </submittedName>
</protein>
<evidence type="ECO:0000313" key="3">
    <source>
        <dbReference type="EMBL" id="KAG2590351.1"/>
    </source>
</evidence>
<proteinExistence type="predicted"/>
<keyword evidence="2" id="KW-1133">Transmembrane helix</keyword>
<dbReference type="OrthoDB" id="689031at2759"/>
<sequence length="105" mass="11384">MAGGSASKVREWMRKRMAPRRKAAGSGGDGGSSGDRQTPPASAPSSSERKLLAGAAPPALRWRKPRGSALAALFRWAAYHLLWLVESVVVVAQLVFFFVRFGFRL</sequence>
<comment type="caution">
    <text evidence="3">The sequence shown here is derived from an EMBL/GenBank/DDBJ whole genome shotgun (WGS) entry which is preliminary data.</text>
</comment>
<keyword evidence="2" id="KW-0472">Membrane</keyword>
<evidence type="ECO:0000256" key="1">
    <source>
        <dbReference type="SAM" id="MobiDB-lite"/>
    </source>
</evidence>
<name>A0A8T0RVC8_PANVG</name>
<evidence type="ECO:0000256" key="2">
    <source>
        <dbReference type="SAM" id="Phobius"/>
    </source>
</evidence>
<reference evidence="3" key="1">
    <citation type="submission" date="2020-05" db="EMBL/GenBank/DDBJ databases">
        <title>WGS assembly of Panicum virgatum.</title>
        <authorList>
            <person name="Lovell J.T."/>
            <person name="Jenkins J."/>
            <person name="Shu S."/>
            <person name="Juenger T.E."/>
            <person name="Schmutz J."/>
        </authorList>
    </citation>
    <scope>NUCLEOTIDE SEQUENCE</scope>
    <source>
        <strain evidence="3">AP13</strain>
    </source>
</reference>